<protein>
    <submittedName>
        <fullName evidence="1">Restriction enzyme BcgI alpha chain-like protein</fullName>
        <ecNumber evidence="1">2.1.1.72</ecNumber>
    </submittedName>
</protein>
<evidence type="ECO:0000313" key="2">
    <source>
        <dbReference type="Proteomes" id="UP000004561"/>
    </source>
</evidence>
<keyword evidence="1" id="KW-0808">Transferase</keyword>
<organism evidence="1 2">
    <name type="scientific">Helicobacter pylori Hp P-4</name>
    <dbReference type="NCBI Taxonomy" id="992075"/>
    <lineage>
        <taxon>Bacteria</taxon>
        <taxon>Pseudomonadati</taxon>
        <taxon>Campylobacterota</taxon>
        <taxon>Epsilonproteobacteria</taxon>
        <taxon>Campylobacterales</taxon>
        <taxon>Helicobacteraceae</taxon>
        <taxon>Helicobacter</taxon>
    </lineage>
</organism>
<dbReference type="GO" id="GO:0032259">
    <property type="term" value="P:methylation"/>
    <property type="evidence" value="ECO:0007669"/>
    <property type="project" value="UniProtKB-KW"/>
</dbReference>
<proteinExistence type="predicted"/>
<gene>
    <name evidence="1" type="ORF">HPHPP4_0034</name>
</gene>
<keyword evidence="1" id="KW-0489">Methyltransferase</keyword>
<comment type="caution">
    <text evidence="1">The sequence shown here is derived from an EMBL/GenBank/DDBJ whole genome shotgun (WGS) entry which is preliminary data.</text>
</comment>
<evidence type="ECO:0000313" key="1">
    <source>
        <dbReference type="EMBL" id="EJC03570.1"/>
    </source>
</evidence>
<dbReference type="EMBL" id="AKPL01000001">
    <property type="protein sequence ID" value="EJC03570.1"/>
    <property type="molecule type" value="Genomic_DNA"/>
</dbReference>
<sequence>MQAFRLEDDVDDYVKKELTNLGLMKNTDFNVKSQMSSSLKNALLNASKTKDKTSYGEPDFSLEKYTHPKNKGSVIPVIIENKLYAKNLKKLKNSTVANDDHSISKFAVNGALHYAQNILRNKEKYKECIAIGIAGDDEENLLIEVYYVFASGINSHKLTNTKNLHFLENQESFNAFYKECTLTEEEKHLILIKTKAELNETAKKLNRLMHNHNITAPQRAICERHAFIHARN</sequence>
<dbReference type="GO" id="GO:0009007">
    <property type="term" value="F:site-specific DNA-methyltransferase (adenine-specific) activity"/>
    <property type="evidence" value="ECO:0007669"/>
    <property type="project" value="UniProtKB-EC"/>
</dbReference>
<dbReference type="EC" id="2.1.1.72" evidence="1"/>
<accession>I9WHZ7</accession>
<dbReference type="Proteomes" id="UP000004561">
    <property type="component" value="Unassembled WGS sequence"/>
</dbReference>
<dbReference type="PATRIC" id="fig|992075.3.peg.34"/>
<dbReference type="AlphaFoldDB" id="I9WHZ7"/>
<name>I9WHZ7_HELPX</name>
<reference evidence="1 2" key="1">
    <citation type="journal article" date="2013" name="Pathog. Dis.">
        <title>Genome sequences of 65 Helicobacter pylori strains isolated from asymptomatic individuals and patients with gastric cancer, peptic ulcer disease, or gastritis.</title>
        <authorList>
            <person name="Blanchard T.G."/>
            <person name="Czinn S.J."/>
            <person name="Correa P."/>
            <person name="Nakazawa T."/>
            <person name="Keelan M."/>
            <person name="Morningstar L."/>
            <person name="Santana-Cruz I."/>
            <person name="Maroo A."/>
            <person name="McCracken C."/>
            <person name="Shefchek K."/>
            <person name="Daugherty S."/>
            <person name="Song Y."/>
            <person name="Fraser C.M."/>
            <person name="Fricke W.F."/>
        </authorList>
    </citation>
    <scope>NUCLEOTIDE SEQUENCE [LARGE SCALE GENOMIC DNA]</scope>
    <source>
        <strain evidence="1 2">Hp P-4</strain>
    </source>
</reference>